<gene>
    <name evidence="1" type="ORF">AVEN_66718_1</name>
</gene>
<evidence type="ECO:0000313" key="2">
    <source>
        <dbReference type="Proteomes" id="UP000499080"/>
    </source>
</evidence>
<sequence>MLAIKGYDVTQTKCKILQKSLKCRNIETTSSLELFNHIFDCYNTWAGCLQLVLGSKFSLSWNRVLIARIVGLDDRYSLREAVFRHFQRKMNSNNKSDHAKTNPIMSCIEQPNFS</sequence>
<dbReference type="Proteomes" id="UP000499080">
    <property type="component" value="Unassembled WGS sequence"/>
</dbReference>
<comment type="caution">
    <text evidence="1">The sequence shown here is derived from an EMBL/GenBank/DDBJ whole genome shotgun (WGS) entry which is preliminary data.</text>
</comment>
<name>A0A4Y2HW86_ARAVE</name>
<evidence type="ECO:0000313" key="1">
    <source>
        <dbReference type="EMBL" id="GBM69711.1"/>
    </source>
</evidence>
<dbReference type="AlphaFoldDB" id="A0A4Y2HW86"/>
<keyword evidence="2" id="KW-1185">Reference proteome</keyword>
<proteinExistence type="predicted"/>
<accession>A0A4Y2HW86</accession>
<organism evidence="1 2">
    <name type="scientific">Araneus ventricosus</name>
    <name type="common">Orbweaver spider</name>
    <name type="synonym">Epeira ventricosa</name>
    <dbReference type="NCBI Taxonomy" id="182803"/>
    <lineage>
        <taxon>Eukaryota</taxon>
        <taxon>Metazoa</taxon>
        <taxon>Ecdysozoa</taxon>
        <taxon>Arthropoda</taxon>
        <taxon>Chelicerata</taxon>
        <taxon>Arachnida</taxon>
        <taxon>Araneae</taxon>
        <taxon>Araneomorphae</taxon>
        <taxon>Entelegynae</taxon>
        <taxon>Araneoidea</taxon>
        <taxon>Araneidae</taxon>
        <taxon>Araneus</taxon>
    </lineage>
</organism>
<protein>
    <submittedName>
        <fullName evidence="1">Uncharacterized protein</fullName>
    </submittedName>
</protein>
<dbReference type="EMBL" id="BGPR01183428">
    <property type="protein sequence ID" value="GBM69711.1"/>
    <property type="molecule type" value="Genomic_DNA"/>
</dbReference>
<reference evidence="1 2" key="1">
    <citation type="journal article" date="2019" name="Sci. Rep.">
        <title>Orb-weaving spider Araneus ventricosus genome elucidates the spidroin gene catalogue.</title>
        <authorList>
            <person name="Kono N."/>
            <person name="Nakamura H."/>
            <person name="Ohtoshi R."/>
            <person name="Moran D.A.P."/>
            <person name="Shinohara A."/>
            <person name="Yoshida Y."/>
            <person name="Fujiwara M."/>
            <person name="Mori M."/>
            <person name="Tomita M."/>
            <person name="Arakawa K."/>
        </authorList>
    </citation>
    <scope>NUCLEOTIDE SEQUENCE [LARGE SCALE GENOMIC DNA]</scope>
</reference>